<feature type="domain" description="BZIP" evidence="2">
    <location>
        <begin position="67"/>
        <end position="80"/>
    </location>
</feature>
<organism evidence="3 4">
    <name type="scientific">Cadophora malorum</name>
    <dbReference type="NCBI Taxonomy" id="108018"/>
    <lineage>
        <taxon>Eukaryota</taxon>
        <taxon>Fungi</taxon>
        <taxon>Dikarya</taxon>
        <taxon>Ascomycota</taxon>
        <taxon>Pezizomycotina</taxon>
        <taxon>Leotiomycetes</taxon>
        <taxon>Helotiales</taxon>
        <taxon>Ploettnerulaceae</taxon>
        <taxon>Cadophora</taxon>
    </lineage>
</organism>
<evidence type="ECO:0000259" key="2">
    <source>
        <dbReference type="PROSITE" id="PS00036"/>
    </source>
</evidence>
<feature type="region of interest" description="Disordered" evidence="1">
    <location>
        <begin position="1"/>
        <end position="91"/>
    </location>
</feature>
<protein>
    <recommendedName>
        <fullName evidence="2">BZIP domain-containing protein</fullName>
    </recommendedName>
</protein>
<sequence length="524" mass="59512">MSTRGRPRISVDKLGYEGRRKRRQRDNNITEDYATATVPESRRYTDDEQRESSSPDAERHEALVQARVKNKLAQRASRRKKRIRADREESDRQQVRLYNHPLRYCLRERWHKAANSKSKPKSSSHFAIMGRLGDHILGAQAASCTLPERDYVLTDLDGFDEYLERDWVVHPEIIVLRDDRLFSKESRRVTSNDLIKSLPTDSIINFQDFGLPSEQIYRALPTPKFQRRWASSNGQIVDKPMNLLNMSSSNYEITPPPLLNRCSLLHKATRAVKVDALARKTNAGLDLVGKPTTTDARMDADLESCLQFQICSQAGAISGWHMDSTAPITWATLERNDDHEGAEDTIKYWAVVLVPDECLPSALEAFGEQGPEWEPPREWIRIISLIPGDYLIMPPGTIHAPISPTNCFFRGGMCWDSRIFLTHTLPMWKFIMAHRDKASNEDHPKQAANILNKVAGIIRLSPADFNLSSEKDIDDAIRDCQWLADASMPCECIGSCHDVGAEHCRCQAGNFVCLQYCPCSCSNK</sequence>
<dbReference type="Proteomes" id="UP000664132">
    <property type="component" value="Unassembled WGS sequence"/>
</dbReference>
<gene>
    <name evidence="3" type="ORF">IFR04_014370</name>
</gene>
<reference evidence="3" key="1">
    <citation type="submission" date="2021-02" db="EMBL/GenBank/DDBJ databases">
        <title>Genome sequence Cadophora malorum strain M34.</title>
        <authorList>
            <person name="Stefanovic E."/>
            <person name="Vu D."/>
            <person name="Scully C."/>
            <person name="Dijksterhuis J."/>
            <person name="Roader J."/>
            <person name="Houbraken J."/>
        </authorList>
    </citation>
    <scope>NUCLEOTIDE SEQUENCE</scope>
    <source>
        <strain evidence="3">M34</strain>
    </source>
</reference>
<dbReference type="EMBL" id="JAFJYH010000375">
    <property type="protein sequence ID" value="KAG4412476.1"/>
    <property type="molecule type" value="Genomic_DNA"/>
</dbReference>
<evidence type="ECO:0000313" key="3">
    <source>
        <dbReference type="EMBL" id="KAG4412476.1"/>
    </source>
</evidence>
<proteinExistence type="predicted"/>
<feature type="compositionally biased region" description="Basic and acidic residues" evidence="1">
    <location>
        <begin position="40"/>
        <end position="62"/>
    </location>
</feature>
<dbReference type="PROSITE" id="PS00036">
    <property type="entry name" value="BZIP_BASIC"/>
    <property type="match status" value="1"/>
</dbReference>
<dbReference type="AlphaFoldDB" id="A0A8H7T585"/>
<feature type="compositionally biased region" description="Basic and acidic residues" evidence="1">
    <location>
        <begin position="9"/>
        <end position="18"/>
    </location>
</feature>
<dbReference type="OrthoDB" id="4161428at2759"/>
<dbReference type="InterPro" id="IPR004827">
    <property type="entry name" value="bZIP"/>
</dbReference>
<feature type="compositionally biased region" description="Basic residues" evidence="1">
    <location>
        <begin position="68"/>
        <end position="84"/>
    </location>
</feature>
<evidence type="ECO:0000256" key="1">
    <source>
        <dbReference type="SAM" id="MobiDB-lite"/>
    </source>
</evidence>
<dbReference type="GO" id="GO:0003700">
    <property type="term" value="F:DNA-binding transcription factor activity"/>
    <property type="evidence" value="ECO:0007669"/>
    <property type="project" value="InterPro"/>
</dbReference>
<accession>A0A8H7T585</accession>
<comment type="caution">
    <text evidence="3">The sequence shown here is derived from an EMBL/GenBank/DDBJ whole genome shotgun (WGS) entry which is preliminary data.</text>
</comment>
<keyword evidence="4" id="KW-1185">Reference proteome</keyword>
<evidence type="ECO:0000313" key="4">
    <source>
        <dbReference type="Proteomes" id="UP000664132"/>
    </source>
</evidence>
<name>A0A8H7T585_9HELO</name>